<evidence type="ECO:0000259" key="2">
    <source>
        <dbReference type="PROSITE" id="PS50125"/>
    </source>
</evidence>
<dbReference type="RefSeq" id="WP_200130814.1">
    <property type="nucleotide sequence ID" value="NZ_JAEHOI010000001.1"/>
</dbReference>
<gene>
    <name evidence="3" type="ORF">JD292_00720</name>
</gene>
<dbReference type="Gene3D" id="3.30.70.1230">
    <property type="entry name" value="Nucleotide cyclase"/>
    <property type="match status" value="1"/>
</dbReference>
<feature type="domain" description="Guanylate cyclase" evidence="2">
    <location>
        <begin position="43"/>
        <end position="177"/>
    </location>
</feature>
<proteinExistence type="inferred from homology"/>
<protein>
    <submittedName>
        <fullName evidence="3">Adenylate/guanylate cyclase domain-containing protein</fullName>
    </submittedName>
</protein>
<dbReference type="GO" id="GO:0004016">
    <property type="term" value="F:adenylate cyclase activity"/>
    <property type="evidence" value="ECO:0007669"/>
    <property type="project" value="UniProtKB-ARBA"/>
</dbReference>
<evidence type="ECO:0000313" key="4">
    <source>
        <dbReference type="Proteomes" id="UP000618733"/>
    </source>
</evidence>
<dbReference type="PANTHER" id="PTHR43081:SF1">
    <property type="entry name" value="ADENYLATE CYCLASE, TERMINAL-DIFFERENTIATION SPECIFIC"/>
    <property type="match status" value="1"/>
</dbReference>
<dbReference type="InterPro" id="IPR050697">
    <property type="entry name" value="Adenylyl/Guanylyl_Cyclase_3/4"/>
</dbReference>
<dbReference type="InterPro" id="IPR029787">
    <property type="entry name" value="Nucleotide_cyclase"/>
</dbReference>
<keyword evidence="4" id="KW-1185">Reference proteome</keyword>
<dbReference type="Proteomes" id="UP000618733">
    <property type="component" value="Unassembled WGS sequence"/>
</dbReference>
<dbReference type="AlphaFoldDB" id="A0A934UX59"/>
<comment type="similarity">
    <text evidence="1">Belongs to the adenylyl cyclase class-3 family.</text>
</comment>
<accession>A0A934UX59</accession>
<dbReference type="PROSITE" id="PS50125">
    <property type="entry name" value="GUANYLATE_CYCLASE_2"/>
    <property type="match status" value="1"/>
</dbReference>
<comment type="caution">
    <text evidence="3">The sequence shown here is derived from an EMBL/GenBank/DDBJ whole genome shotgun (WGS) entry which is preliminary data.</text>
</comment>
<dbReference type="EMBL" id="JAEHOI010000001">
    <property type="protein sequence ID" value="MBK0420602.1"/>
    <property type="molecule type" value="Genomic_DNA"/>
</dbReference>
<dbReference type="CDD" id="cd07302">
    <property type="entry name" value="CHD"/>
    <property type="match status" value="1"/>
</dbReference>
<organism evidence="3 4">
    <name type="scientific">Leucobacter edaphi</name>
    <dbReference type="NCBI Taxonomy" id="2796472"/>
    <lineage>
        <taxon>Bacteria</taxon>
        <taxon>Bacillati</taxon>
        <taxon>Actinomycetota</taxon>
        <taxon>Actinomycetes</taxon>
        <taxon>Micrococcales</taxon>
        <taxon>Microbacteriaceae</taxon>
        <taxon>Leucobacter</taxon>
    </lineage>
</organism>
<dbReference type="GO" id="GO:0009190">
    <property type="term" value="P:cyclic nucleotide biosynthetic process"/>
    <property type="evidence" value="ECO:0007669"/>
    <property type="project" value="InterPro"/>
</dbReference>
<dbReference type="SUPFAM" id="SSF55073">
    <property type="entry name" value="Nucleotide cyclase"/>
    <property type="match status" value="1"/>
</dbReference>
<name>A0A934UX59_9MICO</name>
<sequence>MYPSVETSVGEIFSAPWNITNGRVVPTSEDVVLKNGGKRVTATYLYADLADSSKLAQTLLPETTAKIIRSYVNTAARILRHCGGEIRSYDGDRVMAIFVGEKKNHNAVRAALGLEWAVAEVIRPAIKSTWSDGDNFYRINHAVGIDTGEALIVRGGVRNHNDLISIGEAPNVAAKLSEIRSGQSTFVTDRVKNELDENFLYYDGNKRIWDRVYGISVGGKSQGVHGTTVQWAI</sequence>
<dbReference type="GO" id="GO:0035556">
    <property type="term" value="P:intracellular signal transduction"/>
    <property type="evidence" value="ECO:0007669"/>
    <property type="project" value="InterPro"/>
</dbReference>
<dbReference type="PANTHER" id="PTHR43081">
    <property type="entry name" value="ADENYLATE CYCLASE, TERMINAL-DIFFERENTIATION SPECIFIC-RELATED"/>
    <property type="match status" value="1"/>
</dbReference>
<evidence type="ECO:0000256" key="1">
    <source>
        <dbReference type="ARBA" id="ARBA00005381"/>
    </source>
</evidence>
<evidence type="ECO:0000313" key="3">
    <source>
        <dbReference type="EMBL" id="MBK0420602.1"/>
    </source>
</evidence>
<reference evidence="3" key="1">
    <citation type="submission" date="2020-12" db="EMBL/GenBank/DDBJ databases">
        <title>Leucobacter sp. CAS2, isolated from Chromium sludge.</title>
        <authorList>
            <person name="Xu Z."/>
        </authorList>
    </citation>
    <scope>NUCLEOTIDE SEQUENCE</scope>
    <source>
        <strain evidence="3">CSA2</strain>
    </source>
</reference>
<dbReference type="InterPro" id="IPR001054">
    <property type="entry name" value="A/G_cyclase"/>
</dbReference>